<dbReference type="SUPFAM" id="SSF52096">
    <property type="entry name" value="ClpP/crotonase"/>
    <property type="match status" value="1"/>
</dbReference>
<comment type="catalytic activity">
    <reaction evidence="7">
        <text>a (3S)-3-hydroxyacyl-CoA + NAD(+) = a 3-oxoacyl-CoA + NADH + H(+)</text>
        <dbReference type="Rhea" id="RHEA:22432"/>
        <dbReference type="ChEBI" id="CHEBI:15378"/>
        <dbReference type="ChEBI" id="CHEBI:57318"/>
        <dbReference type="ChEBI" id="CHEBI:57540"/>
        <dbReference type="ChEBI" id="CHEBI:57945"/>
        <dbReference type="ChEBI" id="CHEBI:90726"/>
        <dbReference type="EC" id="1.1.1.35"/>
    </reaction>
</comment>
<keyword evidence="5" id="KW-0520">NAD</keyword>
<reference evidence="10 11" key="1">
    <citation type="submission" date="2018-11" db="EMBL/GenBank/DDBJ databases">
        <title>Genomic Encyclopedia of Type Strains, Phase IV (KMG-IV): sequencing the most valuable type-strain genomes for metagenomic binning, comparative biology and taxonomic classification.</title>
        <authorList>
            <person name="Goeker M."/>
        </authorList>
    </citation>
    <scope>NUCLEOTIDE SEQUENCE [LARGE SCALE GENOMIC DNA]</scope>
    <source>
        <strain evidence="10 11">DSM 100275</strain>
    </source>
</reference>
<dbReference type="Gene3D" id="3.90.226.10">
    <property type="entry name" value="2-enoyl-CoA Hydratase, Chain A, domain 1"/>
    <property type="match status" value="1"/>
</dbReference>
<comment type="pathway">
    <text evidence="1">Lipid metabolism; fatty acid beta-oxidation.</text>
</comment>
<dbReference type="RefSeq" id="WP_123399008.1">
    <property type="nucleotide sequence ID" value="NZ_RJVI01000001.1"/>
</dbReference>
<dbReference type="InterPro" id="IPR006108">
    <property type="entry name" value="3HC_DH_C"/>
</dbReference>
<dbReference type="Proteomes" id="UP000276634">
    <property type="component" value="Unassembled WGS sequence"/>
</dbReference>
<evidence type="ECO:0000256" key="4">
    <source>
        <dbReference type="ARBA" id="ARBA00023002"/>
    </source>
</evidence>
<keyword evidence="6" id="KW-0443">Lipid metabolism</keyword>
<dbReference type="UniPathway" id="UPA00659"/>
<dbReference type="SUPFAM" id="SSF51735">
    <property type="entry name" value="NAD(P)-binding Rossmann-fold domains"/>
    <property type="match status" value="1"/>
</dbReference>
<evidence type="ECO:0000256" key="1">
    <source>
        <dbReference type="ARBA" id="ARBA00005005"/>
    </source>
</evidence>
<dbReference type="SUPFAM" id="SSF48179">
    <property type="entry name" value="6-phosphogluconate dehydrogenase C-terminal domain-like"/>
    <property type="match status" value="2"/>
</dbReference>
<dbReference type="EMBL" id="RJVI01000001">
    <property type="protein sequence ID" value="ROR34109.1"/>
    <property type="molecule type" value="Genomic_DNA"/>
</dbReference>
<sequence length="773" mass="83242">MEIRKVAVIGAGVMGAGIAAHLANAGVPVLLLDIVPEGAEDRDALAKGALERLRKAKPAAFMHRGAARLVTPGNVEDHLERLAECDWIIEAVVERLDVKQALYRRIEAVRRPDAVVSSNTSTIPRARLVAGLPEPFAASFLITHFFNPPRYMRLLELVAGPEVRPEAVEAVAAFCDRRLGKGVVRCKDTPGFIANRIGIFWMQTALAAAIEQGVPVEEADAVLGRPLGIPKTGVFGLADLVGIDLMPHLMESLLATLPPGDPLRAVAEVPPVVARMIAEGYTGRKGKGGFYRLRRDDGGRLKEALDLASGAYRPARKARLESVEAARTGPRALLEHPDRGGRYARHVMLRVIAYAAALVPEIAERASAVDEAMRLGYNWRWGPFELADRIGAGWLGEALAADGLEVPPFLARAAQAGGFYRVEAGRLEELGPDGAWHAVPRAPGVLLLRDVQRRGEPLARNGSASLWDVGEGVACLEFHTKMNALDPQVLAMVRRAVEEIPARGMRALVIHNEGEHFSAGANLGLLLYSANLALWDQIEAMVREGQETYLALKRAPFPVVGAPSGMALGGGCEILLHCDAVQAHAELYMGLVEVGVGLIPAWGGCKELLARFARGGPRGPMPPVMRVFETISLAKVSTSAEEARELGYLGPDDGITMNRDRLLAEARARALALAEGYRPPEPPTFVLPGPAGRVALEMALEDFRKQGKATAHDVVVACELARVLSGGETDVTAALAEEDLLALERAAFMRLVRHPDTLARMEHMLETGKPLRN</sequence>
<evidence type="ECO:0000259" key="9">
    <source>
        <dbReference type="Pfam" id="PF02737"/>
    </source>
</evidence>
<keyword evidence="2" id="KW-0276">Fatty acid metabolism</keyword>
<keyword evidence="3" id="KW-0442">Lipid degradation</keyword>
<dbReference type="GO" id="GO:0003857">
    <property type="term" value="F:(3S)-3-hydroxyacyl-CoA dehydrogenase (NAD+) activity"/>
    <property type="evidence" value="ECO:0007669"/>
    <property type="project" value="UniProtKB-EC"/>
</dbReference>
<feature type="domain" description="3-hydroxyacyl-CoA dehydrogenase C-terminal" evidence="8">
    <location>
        <begin position="191"/>
        <end position="292"/>
    </location>
</feature>
<evidence type="ECO:0000313" key="11">
    <source>
        <dbReference type="Proteomes" id="UP000276634"/>
    </source>
</evidence>
<dbReference type="CDD" id="cd06558">
    <property type="entry name" value="crotonase-like"/>
    <property type="match status" value="1"/>
</dbReference>
<evidence type="ECO:0000256" key="3">
    <source>
        <dbReference type="ARBA" id="ARBA00022963"/>
    </source>
</evidence>
<dbReference type="Gene3D" id="1.10.1040.50">
    <property type="match status" value="1"/>
</dbReference>
<dbReference type="InterPro" id="IPR006176">
    <property type="entry name" value="3-OHacyl-CoA_DH_NAD-bd"/>
</dbReference>
<dbReference type="Pfam" id="PF00725">
    <property type="entry name" value="3HCDH"/>
    <property type="match status" value="2"/>
</dbReference>
<dbReference type="Pfam" id="PF00378">
    <property type="entry name" value="ECH_1"/>
    <property type="match status" value="1"/>
</dbReference>
<proteinExistence type="predicted"/>
<dbReference type="InterPro" id="IPR008927">
    <property type="entry name" value="6-PGluconate_DH-like_C_sf"/>
</dbReference>
<evidence type="ECO:0000256" key="7">
    <source>
        <dbReference type="ARBA" id="ARBA00049556"/>
    </source>
</evidence>
<dbReference type="PANTHER" id="PTHR48075:SF7">
    <property type="entry name" value="3-HYDROXYACYL-COA DEHYDROGENASE-RELATED"/>
    <property type="match status" value="1"/>
</dbReference>
<dbReference type="InterPro" id="IPR036291">
    <property type="entry name" value="NAD(P)-bd_dom_sf"/>
</dbReference>
<evidence type="ECO:0000313" key="10">
    <source>
        <dbReference type="EMBL" id="ROR34109.1"/>
    </source>
</evidence>
<dbReference type="Gene3D" id="3.40.50.720">
    <property type="entry name" value="NAD(P)-binding Rossmann-like Domain"/>
    <property type="match status" value="1"/>
</dbReference>
<protein>
    <submittedName>
        <fullName evidence="10">3-hydroxyacyl-CoA dehydrogenase</fullName>
    </submittedName>
</protein>
<dbReference type="GO" id="GO:0070403">
    <property type="term" value="F:NAD+ binding"/>
    <property type="evidence" value="ECO:0007669"/>
    <property type="project" value="InterPro"/>
</dbReference>
<dbReference type="OrthoDB" id="5389341at2"/>
<evidence type="ECO:0000256" key="6">
    <source>
        <dbReference type="ARBA" id="ARBA00023098"/>
    </source>
</evidence>
<dbReference type="PANTHER" id="PTHR48075">
    <property type="entry name" value="3-HYDROXYACYL-COA DEHYDROGENASE FAMILY PROTEIN"/>
    <property type="match status" value="1"/>
</dbReference>
<dbReference type="GO" id="GO:0006635">
    <property type="term" value="P:fatty acid beta-oxidation"/>
    <property type="evidence" value="ECO:0007669"/>
    <property type="project" value="UniProtKB-UniPathway"/>
</dbReference>
<accession>A0A3N1Y5L7</accession>
<dbReference type="Pfam" id="PF02737">
    <property type="entry name" value="3HCDH_N"/>
    <property type="match status" value="1"/>
</dbReference>
<dbReference type="InterPro" id="IPR001753">
    <property type="entry name" value="Enoyl-CoA_hydra/iso"/>
</dbReference>
<feature type="domain" description="3-hydroxyacyl-CoA dehydrogenase NAD binding" evidence="9">
    <location>
        <begin position="5"/>
        <end position="189"/>
    </location>
</feature>
<evidence type="ECO:0000259" key="8">
    <source>
        <dbReference type="Pfam" id="PF00725"/>
    </source>
</evidence>
<keyword evidence="4" id="KW-0560">Oxidoreductase</keyword>
<keyword evidence="11" id="KW-1185">Reference proteome</keyword>
<comment type="caution">
    <text evidence="10">The sequence shown here is derived from an EMBL/GenBank/DDBJ whole genome shotgun (WGS) entry which is preliminary data.</text>
</comment>
<dbReference type="InterPro" id="IPR029045">
    <property type="entry name" value="ClpP/crotonase-like_dom_sf"/>
</dbReference>
<dbReference type="AlphaFoldDB" id="A0A3N1Y5L7"/>
<feature type="domain" description="3-hydroxyacyl-CoA dehydrogenase C-terminal" evidence="8">
    <location>
        <begin position="345"/>
        <end position="399"/>
    </location>
</feature>
<evidence type="ECO:0000256" key="5">
    <source>
        <dbReference type="ARBA" id="ARBA00023027"/>
    </source>
</evidence>
<gene>
    <name evidence="10" type="ORF">EDC57_0004</name>
</gene>
<evidence type="ECO:0000256" key="2">
    <source>
        <dbReference type="ARBA" id="ARBA00022832"/>
    </source>
</evidence>
<organism evidence="10 11">
    <name type="scientific">Inmirania thermothiophila</name>
    <dbReference type="NCBI Taxonomy" id="1750597"/>
    <lineage>
        <taxon>Bacteria</taxon>
        <taxon>Pseudomonadati</taxon>
        <taxon>Pseudomonadota</taxon>
        <taxon>Gammaproteobacteria</taxon>
        <taxon>Chromatiales</taxon>
        <taxon>Ectothiorhodospiraceae</taxon>
        <taxon>Inmirania</taxon>
    </lineage>
</organism>
<name>A0A3N1Y5L7_9GAMM</name>